<dbReference type="PhylomeDB" id="E9HAT5"/>
<evidence type="ECO:0000313" key="2">
    <source>
        <dbReference type="EMBL" id="EFX71160.1"/>
    </source>
</evidence>
<organism evidence="2 3">
    <name type="scientific">Daphnia pulex</name>
    <name type="common">Water flea</name>
    <dbReference type="NCBI Taxonomy" id="6669"/>
    <lineage>
        <taxon>Eukaryota</taxon>
        <taxon>Metazoa</taxon>
        <taxon>Ecdysozoa</taxon>
        <taxon>Arthropoda</taxon>
        <taxon>Crustacea</taxon>
        <taxon>Branchiopoda</taxon>
        <taxon>Diplostraca</taxon>
        <taxon>Cladocera</taxon>
        <taxon>Anomopoda</taxon>
        <taxon>Daphniidae</taxon>
        <taxon>Daphnia</taxon>
    </lineage>
</organism>
<keyword evidence="3" id="KW-1185">Reference proteome</keyword>
<dbReference type="Proteomes" id="UP000000305">
    <property type="component" value="Unassembled WGS sequence"/>
</dbReference>
<evidence type="ECO:0000256" key="1">
    <source>
        <dbReference type="SAM" id="MobiDB-lite"/>
    </source>
</evidence>
<dbReference type="OrthoDB" id="6353954at2759"/>
<name>E9HAT5_DAPPU</name>
<sequence>MAASNGVSTGCYDSTHGELCSTWINLEWCLMAVCVLAAIDSIVLIALTSDLFCCSNDNNATVNTVGHQVVIGTGDIGIGNSQQPVDVKQPPMQLNAQQLLIQSRQTPQPVSATAPSALAQAQQH</sequence>
<reference evidence="2 3" key="1">
    <citation type="journal article" date="2011" name="Science">
        <title>The ecoresponsive genome of Daphnia pulex.</title>
        <authorList>
            <person name="Colbourne J.K."/>
            <person name="Pfrender M.E."/>
            <person name="Gilbert D."/>
            <person name="Thomas W.K."/>
            <person name="Tucker A."/>
            <person name="Oakley T.H."/>
            <person name="Tokishita S."/>
            <person name="Aerts A."/>
            <person name="Arnold G.J."/>
            <person name="Basu M.K."/>
            <person name="Bauer D.J."/>
            <person name="Caceres C.E."/>
            <person name="Carmel L."/>
            <person name="Casola C."/>
            <person name="Choi J.H."/>
            <person name="Detter J.C."/>
            <person name="Dong Q."/>
            <person name="Dusheyko S."/>
            <person name="Eads B.D."/>
            <person name="Frohlich T."/>
            <person name="Geiler-Samerotte K.A."/>
            <person name="Gerlach D."/>
            <person name="Hatcher P."/>
            <person name="Jogdeo S."/>
            <person name="Krijgsveld J."/>
            <person name="Kriventseva E.V."/>
            <person name="Kultz D."/>
            <person name="Laforsch C."/>
            <person name="Lindquist E."/>
            <person name="Lopez J."/>
            <person name="Manak J.R."/>
            <person name="Muller J."/>
            <person name="Pangilinan J."/>
            <person name="Patwardhan R.P."/>
            <person name="Pitluck S."/>
            <person name="Pritham E.J."/>
            <person name="Rechtsteiner A."/>
            <person name="Rho M."/>
            <person name="Rogozin I.B."/>
            <person name="Sakarya O."/>
            <person name="Salamov A."/>
            <person name="Schaack S."/>
            <person name="Shapiro H."/>
            <person name="Shiga Y."/>
            <person name="Skalitzky C."/>
            <person name="Smith Z."/>
            <person name="Souvorov A."/>
            <person name="Sung W."/>
            <person name="Tang Z."/>
            <person name="Tsuchiya D."/>
            <person name="Tu H."/>
            <person name="Vos H."/>
            <person name="Wang M."/>
            <person name="Wolf Y.I."/>
            <person name="Yamagata H."/>
            <person name="Yamada T."/>
            <person name="Ye Y."/>
            <person name="Shaw J.R."/>
            <person name="Andrews J."/>
            <person name="Crease T.J."/>
            <person name="Tang H."/>
            <person name="Lucas S.M."/>
            <person name="Robertson H.M."/>
            <person name="Bork P."/>
            <person name="Koonin E.V."/>
            <person name="Zdobnov E.M."/>
            <person name="Grigoriev I.V."/>
            <person name="Lynch M."/>
            <person name="Boore J.L."/>
        </authorList>
    </citation>
    <scope>NUCLEOTIDE SEQUENCE [LARGE SCALE GENOMIC DNA]</scope>
</reference>
<dbReference type="EMBL" id="GL732613">
    <property type="protein sequence ID" value="EFX71160.1"/>
    <property type="molecule type" value="Genomic_DNA"/>
</dbReference>
<dbReference type="KEGG" id="dpx:DAPPUDRAFT_112049"/>
<dbReference type="HOGENOM" id="CLU_2006196_0_0_1"/>
<dbReference type="AlphaFoldDB" id="E9HAT5"/>
<gene>
    <name evidence="2" type="ORF">DAPPUDRAFT_112049</name>
</gene>
<protein>
    <submittedName>
        <fullName evidence="2">Uncharacterized protein</fullName>
    </submittedName>
</protein>
<accession>E9HAT5</accession>
<evidence type="ECO:0000313" key="3">
    <source>
        <dbReference type="Proteomes" id="UP000000305"/>
    </source>
</evidence>
<proteinExistence type="predicted"/>
<feature type="region of interest" description="Disordered" evidence="1">
    <location>
        <begin position="104"/>
        <end position="124"/>
    </location>
</feature>
<dbReference type="InParanoid" id="E9HAT5"/>